<gene>
    <name evidence="3" type="ORF">DXC39_15445</name>
    <name evidence="2" type="ORF">DXD79_21155</name>
    <name evidence="1" type="ORF">GNE07_25600</name>
</gene>
<dbReference type="Proteomes" id="UP000434223">
    <property type="component" value="Unassembled WGS sequence"/>
</dbReference>
<evidence type="ECO:0000313" key="6">
    <source>
        <dbReference type="Proteomes" id="UP000434223"/>
    </source>
</evidence>
<dbReference type="EMBL" id="WNME01000025">
    <property type="protein sequence ID" value="MUB66399.1"/>
    <property type="molecule type" value="Genomic_DNA"/>
</dbReference>
<organism evidence="1 6">
    <name type="scientific">Hungatella hathewayi</name>
    <dbReference type="NCBI Taxonomy" id="154046"/>
    <lineage>
        <taxon>Bacteria</taxon>
        <taxon>Bacillati</taxon>
        <taxon>Bacillota</taxon>
        <taxon>Clostridia</taxon>
        <taxon>Lachnospirales</taxon>
        <taxon>Lachnospiraceae</taxon>
        <taxon>Hungatella</taxon>
    </lineage>
</organism>
<evidence type="ECO:0000313" key="3">
    <source>
        <dbReference type="EMBL" id="RGM03415.1"/>
    </source>
</evidence>
<dbReference type="Proteomes" id="UP000263014">
    <property type="component" value="Unassembled WGS sequence"/>
</dbReference>
<evidence type="ECO:0000313" key="5">
    <source>
        <dbReference type="Proteomes" id="UP000263014"/>
    </source>
</evidence>
<evidence type="ECO:0000313" key="4">
    <source>
        <dbReference type="Proteomes" id="UP000261257"/>
    </source>
</evidence>
<dbReference type="AlphaFoldDB" id="A0A174SJ81"/>
<reference evidence="1 6" key="2">
    <citation type="submission" date="2019-09" db="EMBL/GenBank/DDBJ databases">
        <title>Draft genome sequencing of Hungatella hathewayi 123Y-2.</title>
        <authorList>
            <person name="Lv Q."/>
            <person name="Li S."/>
        </authorList>
    </citation>
    <scope>NUCLEOTIDE SEQUENCE [LARGE SCALE GENOMIC DNA]</scope>
    <source>
        <strain evidence="1 6">123Y-2</strain>
    </source>
</reference>
<name>A0A174SJ81_9FIRM</name>
<reference evidence="4 5" key="1">
    <citation type="submission" date="2018-08" db="EMBL/GenBank/DDBJ databases">
        <title>A genome reference for cultivated species of the human gut microbiota.</title>
        <authorList>
            <person name="Zou Y."/>
            <person name="Xue W."/>
            <person name="Luo G."/>
        </authorList>
    </citation>
    <scope>NUCLEOTIDE SEQUENCE [LARGE SCALE GENOMIC DNA]</scope>
    <source>
        <strain evidence="3 4">TF05-11AC</strain>
        <strain evidence="2 5">TM09-12</strain>
    </source>
</reference>
<comment type="caution">
    <text evidence="1">The sequence shown here is derived from an EMBL/GenBank/DDBJ whole genome shotgun (WGS) entry which is preliminary data.</text>
</comment>
<sequence>MNFYETPAGQMFFEHQMPQIIKSLQSLSEALNRKNPVVKLPLAEGSDILKELYLGNYEASVFNNAAPPAALNNTVVIKQRVLISSLTKKSLKLFYDYLDAESKRNSAVAEQAYKSGFCTATQLIFSGLMEPERLEADQ</sequence>
<proteinExistence type="predicted"/>
<evidence type="ECO:0000313" key="1">
    <source>
        <dbReference type="EMBL" id="MUB66399.1"/>
    </source>
</evidence>
<dbReference type="EMBL" id="QSON01000011">
    <property type="protein sequence ID" value="RGJ00332.1"/>
    <property type="molecule type" value="Genomic_DNA"/>
</dbReference>
<protein>
    <submittedName>
        <fullName evidence="1">Uncharacterized protein</fullName>
    </submittedName>
</protein>
<dbReference type="Pfam" id="PF20648">
    <property type="entry name" value="DUF6809"/>
    <property type="match status" value="1"/>
</dbReference>
<dbReference type="OrthoDB" id="1930818at2"/>
<dbReference type="InterPro" id="IPR049215">
    <property type="entry name" value="DUF6809"/>
</dbReference>
<dbReference type="RefSeq" id="WP_055650217.1">
    <property type="nucleotide sequence ID" value="NZ_CABJBJ010000033.1"/>
</dbReference>
<dbReference type="EMBL" id="QSSQ01000014">
    <property type="protein sequence ID" value="RGM03415.1"/>
    <property type="molecule type" value="Genomic_DNA"/>
</dbReference>
<evidence type="ECO:0000313" key="2">
    <source>
        <dbReference type="EMBL" id="RGJ00332.1"/>
    </source>
</evidence>
<accession>A0A174SJ81</accession>
<dbReference type="Proteomes" id="UP000261257">
    <property type="component" value="Unassembled WGS sequence"/>
</dbReference>